<evidence type="ECO:0000256" key="11">
    <source>
        <dbReference type="SAM" id="MobiDB-lite"/>
    </source>
</evidence>
<comment type="subunit">
    <text evidence="6">Interacts with GNA12, GNA13, RND1, RND2 and RND3.</text>
</comment>
<dbReference type="Pfam" id="PF00789">
    <property type="entry name" value="UBX"/>
    <property type="match status" value="1"/>
</dbReference>
<dbReference type="GO" id="GO:0005856">
    <property type="term" value="C:cytoskeleton"/>
    <property type="evidence" value="ECO:0007669"/>
    <property type="project" value="UniProtKB-SubCell"/>
</dbReference>
<dbReference type="Gene3D" id="3.10.20.90">
    <property type="entry name" value="Phosphatidylinositol 3-kinase Catalytic Subunit, Chain A, domain 1"/>
    <property type="match status" value="1"/>
</dbReference>
<dbReference type="PROSITE" id="PS51399">
    <property type="entry name" value="SEP"/>
    <property type="match status" value="1"/>
</dbReference>
<dbReference type="OrthoDB" id="25887at2759"/>
<sequence>MSGPIQSLKKTKRVPLVPSNQKEGNLYSLPKQEDNEEQITKKRIAPFRNTQVQRTDEELYAQEMNKKFSDYLQKEIVNDIQHDRSSRKSPRGDSEADADLMSVMLKRLTTTEKQLALAKQDGAEKDKRIRHLEFQVKQLKLKNARNDDEESYRELKAKCVTLQRQVHEMERFLNDYGLVWIGDDESEDDEDSSTQDNSEKQNTASTTMWQPEQSLATATAIDFNLVIENIKELNLLANADNPKIVKTTGRAVFQIPDAIPISIYSNGFALYEGPFRYYDEPYAQQFIRDICDGYFPSELQSRHPDGVPFQIYDHRETEYRNQRLDNFPGLGNILGGKSNPPGNMVSRRDKVKVTSKLAGKPVTVDKFLSKLPESVIRDGKIVNIRSDIKENIQTSDSTKSKVVIVETKQVKDMKVKHADESERPATPHDITTLRIKNEDNSQGILVFANTRLRDMYLKAVKLYLFNFTIQDLYKYISNQRSSSEPPFEIRSSFPKKLYTDMDATLYESGLTPNATLFLTANKLK</sequence>
<proteinExistence type="predicted"/>
<dbReference type="RefSeq" id="XP_002117584.1">
    <property type="nucleotide sequence ID" value="XM_002117548.1"/>
</dbReference>
<dbReference type="eggNOG" id="KOG2086">
    <property type="taxonomic scope" value="Eukaryota"/>
</dbReference>
<dbReference type="Pfam" id="PF08059">
    <property type="entry name" value="SEP"/>
    <property type="match status" value="1"/>
</dbReference>
<comment type="subcellular location">
    <subcellularLocation>
        <location evidence="1">Cytoplasm</location>
        <location evidence="1">Cytoskeleton</location>
    </subcellularLocation>
</comment>
<feature type="region of interest" description="Disordered" evidence="11">
    <location>
        <begin position="184"/>
        <end position="211"/>
    </location>
</feature>
<dbReference type="GO" id="GO:0043161">
    <property type="term" value="P:proteasome-mediated ubiquitin-dependent protein catabolic process"/>
    <property type="evidence" value="ECO:0000318"/>
    <property type="project" value="GO_Central"/>
</dbReference>
<feature type="compositionally biased region" description="Acidic residues" evidence="11">
    <location>
        <begin position="184"/>
        <end position="193"/>
    </location>
</feature>
<evidence type="ECO:0000256" key="7">
    <source>
        <dbReference type="ARBA" id="ARBA00073759"/>
    </source>
</evidence>
<dbReference type="FunFam" id="3.30.420.210:FF:000003">
    <property type="entry name" value="UBX domain protein 11"/>
    <property type="match status" value="1"/>
</dbReference>
<dbReference type="InterPro" id="IPR029071">
    <property type="entry name" value="Ubiquitin-like_domsf"/>
</dbReference>
<dbReference type="CTD" id="6758746"/>
<keyword evidence="4" id="KW-0206">Cytoskeleton</keyword>
<dbReference type="InterPro" id="IPR001012">
    <property type="entry name" value="UBX_dom"/>
</dbReference>
<evidence type="ECO:0000256" key="8">
    <source>
        <dbReference type="ARBA" id="ARBA00075811"/>
    </source>
</evidence>
<feature type="region of interest" description="Disordered" evidence="11">
    <location>
        <begin position="1"/>
        <end position="37"/>
    </location>
</feature>
<evidence type="ECO:0000259" key="13">
    <source>
        <dbReference type="PROSITE" id="PS51399"/>
    </source>
</evidence>
<dbReference type="InParanoid" id="B3SBF0"/>
<evidence type="ECO:0000256" key="9">
    <source>
        <dbReference type="ARBA" id="ARBA00081109"/>
    </source>
</evidence>
<dbReference type="Proteomes" id="UP000009022">
    <property type="component" value="Unassembled WGS sequence"/>
</dbReference>
<dbReference type="SMART" id="SM00553">
    <property type="entry name" value="SEP"/>
    <property type="match status" value="1"/>
</dbReference>
<dbReference type="GeneID" id="6758746"/>
<dbReference type="Gene3D" id="3.30.420.210">
    <property type="entry name" value="SEP domain"/>
    <property type="match status" value="1"/>
</dbReference>
<dbReference type="PANTHER" id="PTHR23333">
    <property type="entry name" value="UBX DOMAIN CONTAINING PROTEIN"/>
    <property type="match status" value="1"/>
</dbReference>
<protein>
    <recommendedName>
        <fullName evidence="7">UBX domain-containing protein 11</fullName>
    </recommendedName>
    <alternativeName>
        <fullName evidence="9">Socius</fullName>
    </alternativeName>
    <alternativeName>
        <fullName evidence="8">UBX domain-containing protein 5</fullName>
    </alternativeName>
</protein>
<accession>B3SBF0</accession>
<keyword evidence="2" id="KW-0963">Cytoplasm</keyword>
<feature type="coiled-coil region" evidence="10">
    <location>
        <begin position="145"/>
        <end position="172"/>
    </location>
</feature>
<evidence type="ECO:0000256" key="4">
    <source>
        <dbReference type="ARBA" id="ARBA00023212"/>
    </source>
</evidence>
<dbReference type="PANTHER" id="PTHR23333:SF4">
    <property type="entry name" value="UBX DOMAIN-CONTAINING PROTEIN 11"/>
    <property type="match status" value="1"/>
</dbReference>
<evidence type="ECO:0000313" key="15">
    <source>
        <dbReference type="Proteomes" id="UP000009022"/>
    </source>
</evidence>
<evidence type="ECO:0000313" key="14">
    <source>
        <dbReference type="EMBL" id="EDV19994.1"/>
    </source>
</evidence>
<evidence type="ECO:0000256" key="2">
    <source>
        <dbReference type="ARBA" id="ARBA00022490"/>
    </source>
</evidence>
<evidence type="ECO:0000259" key="12">
    <source>
        <dbReference type="PROSITE" id="PS50033"/>
    </source>
</evidence>
<feature type="domain" description="UBX" evidence="12">
    <location>
        <begin position="426"/>
        <end position="518"/>
    </location>
</feature>
<dbReference type="FunCoup" id="B3SBF0">
    <property type="interactions" value="188"/>
</dbReference>
<dbReference type="OMA" id="DFELMSA"/>
<evidence type="ECO:0000256" key="10">
    <source>
        <dbReference type="SAM" id="Coils"/>
    </source>
</evidence>
<evidence type="ECO:0000256" key="3">
    <source>
        <dbReference type="ARBA" id="ARBA00023054"/>
    </source>
</evidence>
<gene>
    <name evidence="14" type="ORF">TRIADDRAFT_61592</name>
</gene>
<dbReference type="KEGG" id="tad:TRIADDRAFT_61592"/>
<dbReference type="PROSITE" id="PS50033">
    <property type="entry name" value="UBX"/>
    <property type="match status" value="1"/>
</dbReference>
<dbReference type="GO" id="GO:0043130">
    <property type="term" value="F:ubiquitin binding"/>
    <property type="evidence" value="ECO:0000318"/>
    <property type="project" value="GO_Central"/>
</dbReference>
<dbReference type="HOGENOM" id="CLU_044433_0_1_1"/>
<comment type="function">
    <text evidence="5">May be involved in the reorganization of actin cytoskeleton mediated by RND1, RND2 and RND3. Promotes RHOA activation mediated by GNA12 and GNA13.</text>
</comment>
<dbReference type="PhylomeDB" id="B3SBF0"/>
<dbReference type="STRING" id="10228.B3SBF0"/>
<reference evidence="14 15" key="1">
    <citation type="journal article" date="2008" name="Nature">
        <title>The Trichoplax genome and the nature of placozoans.</title>
        <authorList>
            <person name="Srivastava M."/>
            <person name="Begovic E."/>
            <person name="Chapman J."/>
            <person name="Putnam N.H."/>
            <person name="Hellsten U."/>
            <person name="Kawashima T."/>
            <person name="Kuo A."/>
            <person name="Mitros T."/>
            <person name="Salamov A."/>
            <person name="Carpenter M.L."/>
            <person name="Signorovitch A.Y."/>
            <person name="Moreno M.A."/>
            <person name="Kamm K."/>
            <person name="Grimwood J."/>
            <person name="Schmutz J."/>
            <person name="Shapiro H."/>
            <person name="Grigoriev I.V."/>
            <person name="Buss L.W."/>
            <person name="Schierwater B."/>
            <person name="Dellaporta S.L."/>
            <person name="Rokhsar D.S."/>
        </authorList>
    </citation>
    <scope>NUCLEOTIDE SEQUENCE [LARGE SCALE GENOMIC DNA]</scope>
    <source>
        <strain evidence="14 15">Grell-BS-1999</strain>
    </source>
</reference>
<feature type="compositionally biased region" description="Polar residues" evidence="11">
    <location>
        <begin position="200"/>
        <end position="211"/>
    </location>
</feature>
<organism evidence="14 15">
    <name type="scientific">Trichoplax adhaerens</name>
    <name type="common">Trichoplax reptans</name>
    <dbReference type="NCBI Taxonomy" id="10228"/>
    <lineage>
        <taxon>Eukaryota</taxon>
        <taxon>Metazoa</taxon>
        <taxon>Placozoa</taxon>
        <taxon>Uniplacotomia</taxon>
        <taxon>Trichoplacea</taxon>
        <taxon>Trichoplacidae</taxon>
        <taxon>Trichoplax</taxon>
    </lineage>
</organism>
<feature type="domain" description="SEP" evidence="13">
    <location>
        <begin position="256"/>
        <end position="320"/>
    </location>
</feature>
<evidence type="ECO:0000256" key="6">
    <source>
        <dbReference type="ARBA" id="ARBA00062345"/>
    </source>
</evidence>
<dbReference type="SUPFAM" id="SSF102848">
    <property type="entry name" value="NSFL1 (p97 ATPase) cofactor p47, SEP domain"/>
    <property type="match status" value="1"/>
</dbReference>
<evidence type="ECO:0000256" key="1">
    <source>
        <dbReference type="ARBA" id="ARBA00004245"/>
    </source>
</evidence>
<dbReference type="SUPFAM" id="SSF54236">
    <property type="entry name" value="Ubiquitin-like"/>
    <property type="match status" value="1"/>
</dbReference>
<dbReference type="EMBL" id="DS985264">
    <property type="protein sequence ID" value="EDV19994.1"/>
    <property type="molecule type" value="Genomic_DNA"/>
</dbReference>
<keyword evidence="15" id="KW-1185">Reference proteome</keyword>
<evidence type="ECO:0000256" key="5">
    <source>
        <dbReference type="ARBA" id="ARBA00059434"/>
    </source>
</evidence>
<dbReference type="AlphaFoldDB" id="B3SBF0"/>
<keyword evidence="3 10" id="KW-0175">Coiled coil</keyword>
<dbReference type="InterPro" id="IPR036241">
    <property type="entry name" value="NSFL1C_SEP_dom_sf"/>
</dbReference>
<dbReference type="InterPro" id="IPR012989">
    <property type="entry name" value="SEP_domain"/>
</dbReference>
<name>B3SBF0_TRIAD</name>